<evidence type="ECO:0000256" key="6">
    <source>
        <dbReference type="ARBA" id="ARBA00047628"/>
    </source>
</evidence>
<comment type="caution">
    <text evidence="7">The sequence shown here is derived from an EMBL/GenBank/DDBJ whole genome shotgun (WGS) entry which is preliminary data.</text>
</comment>
<organism evidence="7 8">
    <name type="scientific">Roseiconus nitratireducens</name>
    <dbReference type="NCBI Taxonomy" id="2605748"/>
    <lineage>
        <taxon>Bacteria</taxon>
        <taxon>Pseudomonadati</taxon>
        <taxon>Planctomycetota</taxon>
        <taxon>Planctomycetia</taxon>
        <taxon>Pirellulales</taxon>
        <taxon>Pirellulaceae</taxon>
        <taxon>Roseiconus</taxon>
    </lineage>
</organism>
<evidence type="ECO:0000256" key="2">
    <source>
        <dbReference type="ARBA" id="ARBA00012553"/>
    </source>
</evidence>
<accession>A0A5M6DH35</accession>
<dbReference type="Pfam" id="PF04476">
    <property type="entry name" value="4HFCP_synth"/>
    <property type="match status" value="1"/>
</dbReference>
<keyword evidence="4" id="KW-0704">Schiff base</keyword>
<keyword evidence="8" id="KW-1185">Reference proteome</keyword>
<evidence type="ECO:0000256" key="4">
    <source>
        <dbReference type="ARBA" id="ARBA00023270"/>
    </source>
</evidence>
<evidence type="ECO:0000256" key="3">
    <source>
        <dbReference type="ARBA" id="ARBA00023239"/>
    </source>
</evidence>
<evidence type="ECO:0000313" key="7">
    <source>
        <dbReference type="EMBL" id="KAA5546867.1"/>
    </source>
</evidence>
<keyword evidence="3" id="KW-0456">Lyase</keyword>
<dbReference type="InterPro" id="IPR007565">
    <property type="entry name" value="4HFCP_synth"/>
</dbReference>
<dbReference type="GO" id="GO:0016829">
    <property type="term" value="F:lyase activity"/>
    <property type="evidence" value="ECO:0007669"/>
    <property type="project" value="UniProtKB-KW"/>
</dbReference>
<dbReference type="EC" id="4.2.3.153" evidence="2"/>
<name>A0A5M6DH35_9BACT</name>
<proteinExistence type="predicted"/>
<comment type="function">
    <text evidence="1">Catalyzes the formation of 4-(hydroxymethyl)-2-furancarboxaldehyde phosphate (4-HFC-P) from two molecules of glyceraldehyde-3-P (GA-3-P).</text>
</comment>
<comment type="catalytic activity">
    <reaction evidence="6">
        <text>2 D-glyceraldehyde 3-phosphate = 4-(hydroxymethyl)-2-furancarboxaldehyde phosphate + phosphate + 2 H2O</text>
        <dbReference type="Rhea" id="RHEA:43536"/>
        <dbReference type="ChEBI" id="CHEBI:15377"/>
        <dbReference type="ChEBI" id="CHEBI:43474"/>
        <dbReference type="ChEBI" id="CHEBI:59776"/>
        <dbReference type="ChEBI" id="CHEBI:83407"/>
        <dbReference type="EC" id="4.2.3.153"/>
    </reaction>
</comment>
<evidence type="ECO:0000256" key="5">
    <source>
        <dbReference type="ARBA" id="ARBA00032523"/>
    </source>
</evidence>
<evidence type="ECO:0000313" key="8">
    <source>
        <dbReference type="Proteomes" id="UP000324479"/>
    </source>
</evidence>
<dbReference type="Proteomes" id="UP000324479">
    <property type="component" value="Unassembled WGS sequence"/>
</dbReference>
<gene>
    <name evidence="7" type="ORF">FYK55_00080</name>
</gene>
<dbReference type="AlphaFoldDB" id="A0A5M6DH35"/>
<sequence>MGISPGLVPPTPNDDKARAMPPWLISVRDLREARLAIRSGVPILDWKEPADGALAPVSKETWTAAADWLQRRSHVGGPRPALSAALGEPGLATRIAASVPRSFRFAKAGPSGLDRPDQLREFWGTLTASLPESVELVAVAYADHEAAGSLDPETILALAAECGMHRILIDTFQKSSGSSTALLGRQRLLSIGAQIRRHAQWWALAGSLGLADVQTLQSWFRQSRDTFPDCLAVRGAVCDGDRRGRLCPDRLRRWAAQFDGPAAAKMRKGGLQTQSKPVIF</sequence>
<dbReference type="EMBL" id="VWOX01000001">
    <property type="protein sequence ID" value="KAA5546867.1"/>
    <property type="molecule type" value="Genomic_DNA"/>
</dbReference>
<reference evidence="7 8" key="1">
    <citation type="submission" date="2019-08" db="EMBL/GenBank/DDBJ databases">
        <authorList>
            <person name="Dhanesh K."/>
            <person name="Kumar G."/>
            <person name="Sasikala C."/>
            <person name="Venkata Ramana C."/>
        </authorList>
    </citation>
    <scope>NUCLEOTIDE SEQUENCE [LARGE SCALE GENOMIC DNA]</scope>
    <source>
        <strain evidence="7 8">JC645</strain>
    </source>
</reference>
<protein>
    <recommendedName>
        <fullName evidence="2">(5-formylfuran-3-yl)methyl phosphate synthase</fullName>
        <ecNumber evidence="2">4.2.3.153</ecNumber>
    </recommendedName>
    <alternativeName>
        <fullName evidence="5">4-(hydroxymethyl)-2-furancarboxaldehyde-phosphate synthase</fullName>
    </alternativeName>
</protein>
<evidence type="ECO:0000256" key="1">
    <source>
        <dbReference type="ARBA" id="ARBA00003810"/>
    </source>
</evidence>